<organism evidence="2 3">
    <name type="scientific">Pseudomonas syringae pv. maculicola</name>
    <dbReference type="NCBI Taxonomy" id="59511"/>
    <lineage>
        <taxon>Bacteria</taxon>
        <taxon>Pseudomonadati</taxon>
        <taxon>Pseudomonadota</taxon>
        <taxon>Gammaproteobacteria</taxon>
        <taxon>Pseudomonadales</taxon>
        <taxon>Pseudomonadaceae</taxon>
        <taxon>Pseudomonas</taxon>
    </lineage>
</organism>
<evidence type="ECO:0000259" key="1">
    <source>
        <dbReference type="PROSITE" id="PS50112"/>
    </source>
</evidence>
<gene>
    <name evidence="2" type="ORF">APX70_05336</name>
</gene>
<feature type="non-terminal residue" evidence="2">
    <location>
        <position position="80"/>
    </location>
</feature>
<feature type="domain" description="PAS" evidence="1">
    <location>
        <begin position="26"/>
        <end position="80"/>
    </location>
</feature>
<dbReference type="InterPro" id="IPR035965">
    <property type="entry name" value="PAS-like_dom_sf"/>
</dbReference>
<sequence length="80" mass="9172">QRQRALQRVAQRTRELRQREQQLRAAHGQLRNVLDAATEVAIIATDLDGLINTFNVGAQKMLGYTEEDVVGKLRLMDLYH</sequence>
<name>A0A3M2URQ9_PSEYM</name>
<evidence type="ECO:0000313" key="2">
    <source>
        <dbReference type="EMBL" id="RML29636.1"/>
    </source>
</evidence>
<dbReference type="Proteomes" id="UP000282378">
    <property type="component" value="Unassembled WGS sequence"/>
</dbReference>
<dbReference type="CDD" id="cd00130">
    <property type="entry name" value="PAS"/>
    <property type="match status" value="1"/>
</dbReference>
<comment type="caution">
    <text evidence="2">The sequence shown here is derived from an EMBL/GenBank/DDBJ whole genome shotgun (WGS) entry which is preliminary data.</text>
</comment>
<reference evidence="2 3" key="1">
    <citation type="submission" date="2018-08" db="EMBL/GenBank/DDBJ databases">
        <title>Recombination of ecologically and evolutionarily significant loci maintains genetic cohesion in the Pseudomonas syringae species complex.</title>
        <authorList>
            <person name="Dillon M."/>
            <person name="Thakur S."/>
            <person name="Almeida R.N.D."/>
            <person name="Weir B.S."/>
            <person name="Guttman D.S."/>
        </authorList>
    </citation>
    <scope>NUCLEOTIDE SEQUENCE [LARGE SCALE GENOMIC DNA]</scope>
    <source>
        <strain evidence="2 3">88_10</strain>
    </source>
</reference>
<feature type="non-terminal residue" evidence="2">
    <location>
        <position position="1"/>
    </location>
</feature>
<evidence type="ECO:0000313" key="3">
    <source>
        <dbReference type="Proteomes" id="UP000282378"/>
    </source>
</evidence>
<dbReference type="Gene3D" id="3.30.450.20">
    <property type="entry name" value="PAS domain"/>
    <property type="match status" value="1"/>
</dbReference>
<protein>
    <submittedName>
        <fullName evidence="2">CHASE domain/PAS domain protein</fullName>
    </submittedName>
</protein>
<dbReference type="AlphaFoldDB" id="A0A3M2URQ9"/>
<dbReference type="NCBIfam" id="TIGR00229">
    <property type="entry name" value="sensory_box"/>
    <property type="match status" value="1"/>
</dbReference>
<dbReference type="InterPro" id="IPR000014">
    <property type="entry name" value="PAS"/>
</dbReference>
<accession>A0A3M2URQ9</accession>
<dbReference type="PROSITE" id="PS50112">
    <property type="entry name" value="PAS"/>
    <property type="match status" value="1"/>
</dbReference>
<dbReference type="Pfam" id="PF00989">
    <property type="entry name" value="PAS"/>
    <property type="match status" value="1"/>
</dbReference>
<dbReference type="InterPro" id="IPR013767">
    <property type="entry name" value="PAS_fold"/>
</dbReference>
<dbReference type="GO" id="GO:0006355">
    <property type="term" value="P:regulation of DNA-templated transcription"/>
    <property type="evidence" value="ECO:0007669"/>
    <property type="project" value="InterPro"/>
</dbReference>
<proteinExistence type="predicted"/>
<dbReference type="EMBL" id="RBNL01004577">
    <property type="protein sequence ID" value="RML29636.1"/>
    <property type="molecule type" value="Genomic_DNA"/>
</dbReference>
<dbReference type="SUPFAM" id="SSF55785">
    <property type="entry name" value="PYP-like sensor domain (PAS domain)"/>
    <property type="match status" value="1"/>
</dbReference>